<dbReference type="Proteomes" id="UP000467488">
    <property type="component" value="Chromosome"/>
</dbReference>
<dbReference type="GO" id="GO:0003677">
    <property type="term" value="F:DNA binding"/>
    <property type="evidence" value="ECO:0007669"/>
    <property type="project" value="TreeGrafter"/>
</dbReference>
<dbReference type="InterPro" id="IPR050707">
    <property type="entry name" value="HTH_MetabolicPath_Reg"/>
</dbReference>
<gene>
    <name evidence="1" type="ORF">EIMP300_86180</name>
</gene>
<dbReference type="Gene3D" id="3.30.450.40">
    <property type="match status" value="1"/>
</dbReference>
<dbReference type="InterPro" id="IPR029016">
    <property type="entry name" value="GAF-like_dom_sf"/>
</dbReference>
<dbReference type="SUPFAM" id="SSF55781">
    <property type="entry name" value="GAF domain-like"/>
    <property type="match status" value="1"/>
</dbReference>
<dbReference type="Pfam" id="PF01614">
    <property type="entry name" value="IclR_C"/>
    <property type="match status" value="1"/>
</dbReference>
<evidence type="ECO:0000313" key="1">
    <source>
        <dbReference type="EMBL" id="BBU87218.1"/>
    </source>
</evidence>
<name>A0A7R6UJH0_ECOLX</name>
<dbReference type="PANTHER" id="PTHR30136">
    <property type="entry name" value="HELIX-TURN-HELIX TRANSCRIPTIONAL REGULATOR, ICLR FAMILY"/>
    <property type="match status" value="1"/>
</dbReference>
<dbReference type="GO" id="GO:0003700">
    <property type="term" value="F:DNA-binding transcription factor activity"/>
    <property type="evidence" value="ECO:0007669"/>
    <property type="project" value="TreeGrafter"/>
</dbReference>
<dbReference type="AlphaFoldDB" id="A0A7R6UJH0"/>
<proteinExistence type="predicted"/>
<dbReference type="InterPro" id="IPR014757">
    <property type="entry name" value="Tscrpt_reg_IclR_C"/>
</dbReference>
<evidence type="ECO:0000313" key="2">
    <source>
        <dbReference type="Proteomes" id="UP000467488"/>
    </source>
</evidence>
<dbReference type="GO" id="GO:0045892">
    <property type="term" value="P:negative regulation of DNA-templated transcription"/>
    <property type="evidence" value="ECO:0007669"/>
    <property type="project" value="TreeGrafter"/>
</dbReference>
<organism evidence="1 2">
    <name type="scientific">Escherichia coli</name>
    <dbReference type="NCBI Taxonomy" id="562"/>
    <lineage>
        <taxon>Bacteria</taxon>
        <taxon>Pseudomonadati</taxon>
        <taxon>Pseudomonadota</taxon>
        <taxon>Gammaproteobacteria</taxon>
        <taxon>Enterobacterales</taxon>
        <taxon>Enterobacteriaceae</taxon>
        <taxon>Escherichia</taxon>
    </lineage>
</organism>
<dbReference type="EMBL" id="AP022360">
    <property type="protein sequence ID" value="BBU87218.1"/>
    <property type="molecule type" value="Genomic_DNA"/>
</dbReference>
<reference evidence="1 2" key="1">
    <citation type="submission" date="2020-01" db="EMBL/GenBank/DDBJ databases">
        <title>Dynamics of blaIMP-6 dissemination in carbapenem resistant Enterobacteriacea isolated from regional surveillance in Osaka, Japan.</title>
        <authorList>
            <person name="Abe R."/>
            <person name="Akeda Y."/>
            <person name="Sugawara Y."/>
            <person name="Yamamoto N."/>
            <person name="Tomono K."/>
            <person name="Takeuchi D."/>
            <person name="Kawahara R."/>
            <person name="Hamada S."/>
        </authorList>
    </citation>
    <scope>NUCLEOTIDE SEQUENCE [LARGE SCALE GENOMIC DNA]</scope>
    <source>
        <strain evidence="1 2">E300</strain>
    </source>
</reference>
<sequence>MPRFTQTTITRKSDLIQEFARIRERGWAFDNAEDSPGIYCIAAPVFNQTREVIAAISISGVEIQIPKEKIEYYSTLVLDACQELSEKLKYI</sequence>
<dbReference type="PANTHER" id="PTHR30136:SF38">
    <property type="entry name" value="TRANSCRIPTIONAL REGULATOR"/>
    <property type="match status" value="1"/>
</dbReference>
<protein>
    <submittedName>
        <fullName evidence="1">Uncharacterized protein</fullName>
    </submittedName>
</protein>
<accession>A0A7R6UJH0</accession>
<dbReference type="PROSITE" id="PS51078">
    <property type="entry name" value="ICLR_ED"/>
    <property type="match status" value="1"/>
</dbReference>